<accession>A0AA36EN13</accession>
<dbReference type="InterPro" id="IPR007863">
    <property type="entry name" value="Peptidase_M16_C"/>
</dbReference>
<evidence type="ECO:0008006" key="5">
    <source>
        <dbReference type="Google" id="ProtNLM"/>
    </source>
</evidence>
<evidence type="ECO:0000313" key="3">
    <source>
        <dbReference type="EMBL" id="CAI9301959.1"/>
    </source>
</evidence>
<keyword evidence="4" id="KW-1185">Reference proteome</keyword>
<dbReference type="Pfam" id="PF00675">
    <property type="entry name" value="Peptidase_M16"/>
    <property type="match status" value="1"/>
</dbReference>
<evidence type="ECO:0000259" key="1">
    <source>
        <dbReference type="Pfam" id="PF00675"/>
    </source>
</evidence>
<dbReference type="GO" id="GO:0046872">
    <property type="term" value="F:metal ion binding"/>
    <property type="evidence" value="ECO:0007669"/>
    <property type="project" value="InterPro"/>
</dbReference>
<feature type="domain" description="Peptidase M16 N-terminal" evidence="1">
    <location>
        <begin position="55"/>
        <end position="104"/>
    </location>
</feature>
<dbReference type="Proteomes" id="UP001177003">
    <property type="component" value="Chromosome 9"/>
</dbReference>
<evidence type="ECO:0000259" key="2">
    <source>
        <dbReference type="Pfam" id="PF05193"/>
    </source>
</evidence>
<dbReference type="AlphaFoldDB" id="A0AA36EN13"/>
<evidence type="ECO:0000313" key="4">
    <source>
        <dbReference type="Proteomes" id="UP001177003"/>
    </source>
</evidence>
<dbReference type="EMBL" id="OX465085">
    <property type="protein sequence ID" value="CAI9301959.1"/>
    <property type="molecule type" value="Genomic_DNA"/>
</dbReference>
<reference evidence="3" key="1">
    <citation type="submission" date="2023-04" db="EMBL/GenBank/DDBJ databases">
        <authorList>
            <person name="Vijverberg K."/>
            <person name="Xiong W."/>
            <person name="Schranz E."/>
        </authorList>
    </citation>
    <scope>NUCLEOTIDE SEQUENCE</scope>
</reference>
<dbReference type="InterPro" id="IPR050361">
    <property type="entry name" value="MPP/UQCRC_Complex"/>
</dbReference>
<name>A0AA36EN13_LACSI</name>
<dbReference type="SUPFAM" id="SSF63411">
    <property type="entry name" value="LuxS/MPP-like metallohydrolase"/>
    <property type="match status" value="1"/>
</dbReference>
<dbReference type="Gene3D" id="3.30.830.10">
    <property type="entry name" value="Metalloenzyme, LuxS/M16 peptidase-like"/>
    <property type="match status" value="2"/>
</dbReference>
<dbReference type="Pfam" id="PF05193">
    <property type="entry name" value="Peptidase_M16_C"/>
    <property type="match status" value="1"/>
</dbReference>
<dbReference type="GO" id="GO:0005739">
    <property type="term" value="C:mitochondrion"/>
    <property type="evidence" value="ECO:0007669"/>
    <property type="project" value="TreeGrafter"/>
</dbReference>
<dbReference type="PANTHER" id="PTHR11851:SF214">
    <property type="entry name" value="METALLOENZYME, LUXS_M16 PEPTIDASE-LIKE PROTEIN-RELATED"/>
    <property type="match status" value="1"/>
</dbReference>
<proteinExistence type="predicted"/>
<dbReference type="PANTHER" id="PTHR11851">
    <property type="entry name" value="METALLOPROTEASE"/>
    <property type="match status" value="1"/>
</dbReference>
<gene>
    <name evidence="3" type="ORF">LSALG_LOCUS40476</name>
</gene>
<organism evidence="3 4">
    <name type="scientific">Lactuca saligna</name>
    <name type="common">Willowleaf lettuce</name>
    <dbReference type="NCBI Taxonomy" id="75948"/>
    <lineage>
        <taxon>Eukaryota</taxon>
        <taxon>Viridiplantae</taxon>
        <taxon>Streptophyta</taxon>
        <taxon>Embryophyta</taxon>
        <taxon>Tracheophyta</taxon>
        <taxon>Spermatophyta</taxon>
        <taxon>Magnoliopsida</taxon>
        <taxon>eudicotyledons</taxon>
        <taxon>Gunneridae</taxon>
        <taxon>Pentapetalae</taxon>
        <taxon>asterids</taxon>
        <taxon>campanulids</taxon>
        <taxon>Asterales</taxon>
        <taxon>Asteraceae</taxon>
        <taxon>Cichorioideae</taxon>
        <taxon>Cichorieae</taxon>
        <taxon>Lactucinae</taxon>
        <taxon>Lactuca</taxon>
    </lineage>
</organism>
<sequence length="211" mass="23010">MDYDFFHASAISPAYNYWFRTLDPSGNLGKEMSYLWPHLLKLNEFASSSAVTAKSSSGASIELYVNSSSMYETPISFGATHLLERMAFKSTTNRAVKAAISEYANNPETLLLEAIDSVGYSGALANPLLASEGSLNRLSSSILEEFVSEKYTAPRIVLAASGVEHEELLKYAEPLLSDLPGGVHFEEPKSVYVGVIVITYFHDTVGGTQPH</sequence>
<protein>
    <recommendedName>
        <fullName evidence="5">Mitochondrial-processing peptidase subunit alpha</fullName>
    </recommendedName>
</protein>
<dbReference type="InterPro" id="IPR011249">
    <property type="entry name" value="Metalloenz_LuxS/M16"/>
</dbReference>
<feature type="domain" description="Peptidase M16 C-terminal" evidence="2">
    <location>
        <begin position="143"/>
        <end position="186"/>
    </location>
</feature>
<dbReference type="InterPro" id="IPR011765">
    <property type="entry name" value="Pept_M16_N"/>
</dbReference>